<accession>A0A5N5TFN8</accession>
<organism evidence="1 2">
    <name type="scientific">Armadillidium nasatum</name>
    <dbReference type="NCBI Taxonomy" id="96803"/>
    <lineage>
        <taxon>Eukaryota</taxon>
        <taxon>Metazoa</taxon>
        <taxon>Ecdysozoa</taxon>
        <taxon>Arthropoda</taxon>
        <taxon>Crustacea</taxon>
        <taxon>Multicrustacea</taxon>
        <taxon>Malacostraca</taxon>
        <taxon>Eumalacostraca</taxon>
        <taxon>Peracarida</taxon>
        <taxon>Isopoda</taxon>
        <taxon>Oniscidea</taxon>
        <taxon>Crinocheta</taxon>
        <taxon>Armadillidiidae</taxon>
        <taxon>Armadillidium</taxon>
    </lineage>
</organism>
<reference evidence="1 2" key="1">
    <citation type="journal article" date="2019" name="PLoS Biol.">
        <title>Sex chromosomes control vertical transmission of feminizing Wolbachia symbionts in an isopod.</title>
        <authorList>
            <person name="Becking T."/>
            <person name="Chebbi M.A."/>
            <person name="Giraud I."/>
            <person name="Moumen B."/>
            <person name="Laverre T."/>
            <person name="Caubet Y."/>
            <person name="Peccoud J."/>
            <person name="Gilbert C."/>
            <person name="Cordaux R."/>
        </authorList>
    </citation>
    <scope>NUCLEOTIDE SEQUENCE [LARGE SCALE GENOMIC DNA]</scope>
    <source>
        <strain evidence="1">ANa2</strain>
        <tissue evidence="1">Whole body excluding digestive tract and cuticle</tissue>
    </source>
</reference>
<evidence type="ECO:0000313" key="2">
    <source>
        <dbReference type="Proteomes" id="UP000326759"/>
    </source>
</evidence>
<keyword evidence="2" id="KW-1185">Reference proteome</keyword>
<dbReference type="AlphaFoldDB" id="A0A5N5TFN8"/>
<protein>
    <submittedName>
        <fullName evidence="1">Uncharacterized protein</fullName>
    </submittedName>
</protein>
<dbReference type="EMBL" id="SEYY01001228">
    <property type="protein sequence ID" value="KAB7505453.1"/>
    <property type="molecule type" value="Genomic_DNA"/>
</dbReference>
<proteinExistence type="predicted"/>
<sequence length="186" mass="21451">MNITNMCKPYPSQCTEKCPDSTCKYEDPFYCGCCPNTECLQNEGDPCGGEHKECGQGLKCDDGKCVPCELTKEKCAEQNEKCSTKEEECEFGVDPLSCSCCPVCLLGPGESCNENQRCTFYTECDEKEGICKEIDDDIDELEELQGVPQVGGRFRRRCTYRMWRICRIHWRERRYRAFCRYYLICS</sequence>
<gene>
    <name evidence="1" type="ORF">Anas_02092</name>
</gene>
<dbReference type="Proteomes" id="UP000326759">
    <property type="component" value="Unassembled WGS sequence"/>
</dbReference>
<comment type="caution">
    <text evidence="1">The sequence shown here is derived from an EMBL/GenBank/DDBJ whole genome shotgun (WGS) entry which is preliminary data.</text>
</comment>
<evidence type="ECO:0000313" key="1">
    <source>
        <dbReference type="EMBL" id="KAB7505453.1"/>
    </source>
</evidence>
<name>A0A5N5TFN8_9CRUS</name>